<keyword evidence="2" id="KW-0812">Transmembrane</keyword>
<dbReference type="RefSeq" id="WP_285758660.1">
    <property type="nucleotide sequence ID" value="NZ_BSQG01000002.1"/>
</dbReference>
<keyword evidence="2" id="KW-0472">Membrane</keyword>
<feature type="transmembrane region" description="Helical" evidence="2">
    <location>
        <begin position="19"/>
        <end position="45"/>
    </location>
</feature>
<accession>A0A9W6P5Q2</accession>
<reference evidence="3" key="1">
    <citation type="submission" date="2023-02" db="EMBL/GenBank/DDBJ databases">
        <title>Nocardiopsis ansamitocini NBRC 112285.</title>
        <authorList>
            <person name="Ichikawa N."/>
            <person name="Sato H."/>
            <person name="Tonouchi N."/>
        </authorList>
    </citation>
    <scope>NUCLEOTIDE SEQUENCE</scope>
    <source>
        <strain evidence="3">NBRC 112285</strain>
    </source>
</reference>
<dbReference type="EMBL" id="BSQG01000002">
    <property type="protein sequence ID" value="GLU47556.1"/>
    <property type="molecule type" value="Genomic_DNA"/>
</dbReference>
<protein>
    <submittedName>
        <fullName evidence="3">Uncharacterized protein</fullName>
    </submittedName>
</protein>
<dbReference type="Pfam" id="PF19545">
    <property type="entry name" value="DUF6069"/>
    <property type="match status" value="1"/>
</dbReference>
<proteinExistence type="predicted"/>
<name>A0A9W6P5Q2_9ACTN</name>
<keyword evidence="4" id="KW-1185">Reference proteome</keyword>
<dbReference type="InterPro" id="IPR045713">
    <property type="entry name" value="DUF6069"/>
</dbReference>
<gene>
    <name evidence="3" type="ORF">Nans01_19070</name>
</gene>
<comment type="caution">
    <text evidence="3">The sequence shown here is derived from an EMBL/GenBank/DDBJ whole genome shotgun (WGS) entry which is preliminary data.</text>
</comment>
<dbReference type="AlphaFoldDB" id="A0A9W6P5Q2"/>
<evidence type="ECO:0000256" key="2">
    <source>
        <dbReference type="SAM" id="Phobius"/>
    </source>
</evidence>
<feature type="transmembrane region" description="Helical" evidence="2">
    <location>
        <begin position="92"/>
        <end position="112"/>
    </location>
</feature>
<dbReference type="Proteomes" id="UP001165092">
    <property type="component" value="Unassembled WGS sequence"/>
</dbReference>
<feature type="transmembrane region" description="Helical" evidence="2">
    <location>
        <begin position="65"/>
        <end position="85"/>
    </location>
</feature>
<evidence type="ECO:0000313" key="4">
    <source>
        <dbReference type="Proteomes" id="UP001165092"/>
    </source>
</evidence>
<keyword evidence="2" id="KW-1133">Transmembrane helix</keyword>
<sequence length="199" mass="20524">MTDYGPDVGNERHINTARLWTGGLATAVVAALVIFVGTLIVRGVFDIPILAQEEVGSLGDAGTAVYALLAAVAALIATGLLHLLMLSAPRPLNFFGWIVGLATAVAVVTPFAQNAPLASAGATALINLVTGLVVMSLLTGVGASVWSARRVQRRPTRDDGSLPGSGYTPGVPRQAGSVPEQTGGGRHRKIASRPYLPHD</sequence>
<feature type="transmembrane region" description="Helical" evidence="2">
    <location>
        <begin position="124"/>
        <end position="148"/>
    </location>
</feature>
<evidence type="ECO:0000256" key="1">
    <source>
        <dbReference type="SAM" id="MobiDB-lite"/>
    </source>
</evidence>
<organism evidence="3 4">
    <name type="scientific">Nocardiopsis ansamitocini</name>
    <dbReference type="NCBI Taxonomy" id="1670832"/>
    <lineage>
        <taxon>Bacteria</taxon>
        <taxon>Bacillati</taxon>
        <taxon>Actinomycetota</taxon>
        <taxon>Actinomycetes</taxon>
        <taxon>Streptosporangiales</taxon>
        <taxon>Nocardiopsidaceae</taxon>
        <taxon>Nocardiopsis</taxon>
    </lineage>
</organism>
<feature type="region of interest" description="Disordered" evidence="1">
    <location>
        <begin position="152"/>
        <end position="199"/>
    </location>
</feature>
<evidence type="ECO:0000313" key="3">
    <source>
        <dbReference type="EMBL" id="GLU47556.1"/>
    </source>
</evidence>